<reference evidence="3 4" key="1">
    <citation type="submission" date="2019-02" db="EMBL/GenBank/DDBJ databases">
        <title>Marinobacter halodurans sp. nov., a marine bacterium isolated from sea tidal flat.</title>
        <authorList>
            <person name="Yoo Y."/>
            <person name="Lee D.W."/>
            <person name="Kim B.S."/>
            <person name="Kim J.-J."/>
        </authorList>
    </citation>
    <scope>NUCLEOTIDE SEQUENCE [LARGE SCALE GENOMIC DNA]</scope>
    <source>
        <strain evidence="3 4">YJ-S3-2</strain>
    </source>
</reference>
<sequence length="134" mass="15398">MTLPDTTTATDLHGEERRGQVALKAFFNITAEWGCTQADRQKLLGDIARSTLNNYARLPAQRLNRDLLERISYIMGIYKALQILYPSRELATRWIKAPNQALPFNGHSALEFMTRGSMMHLAETRRYLDAQRGW</sequence>
<dbReference type="InterPro" id="IPR024467">
    <property type="entry name" value="Xre/MbcA/ParS-like_toxin-bd"/>
</dbReference>
<comment type="caution">
    <text evidence="3">The sequence shown here is derived from an EMBL/GenBank/DDBJ whole genome shotgun (WGS) entry which is preliminary data.</text>
</comment>
<dbReference type="Proteomes" id="UP000313645">
    <property type="component" value="Unassembled WGS sequence"/>
</dbReference>
<accession>A0ABY1ZFT4</accession>
<evidence type="ECO:0000259" key="2">
    <source>
        <dbReference type="Pfam" id="PF20432"/>
    </source>
</evidence>
<gene>
    <name evidence="3" type="ORF">EZI54_19500</name>
</gene>
<evidence type="ECO:0000313" key="4">
    <source>
        <dbReference type="Proteomes" id="UP000313645"/>
    </source>
</evidence>
<dbReference type="RefSeq" id="WP_131483559.1">
    <property type="nucleotide sequence ID" value="NZ_SJDL01000040.1"/>
</dbReference>
<dbReference type="InterPro" id="IPR046847">
    <property type="entry name" value="Xre-like_HTH"/>
</dbReference>
<dbReference type="Pfam" id="PF09722">
    <property type="entry name" value="Xre_MbcA_ParS_C"/>
    <property type="match status" value="1"/>
</dbReference>
<dbReference type="EMBL" id="SJDL01000040">
    <property type="protein sequence ID" value="TBW49506.1"/>
    <property type="molecule type" value="Genomic_DNA"/>
</dbReference>
<dbReference type="Pfam" id="PF20432">
    <property type="entry name" value="Xre-like-HTH"/>
    <property type="match status" value="1"/>
</dbReference>
<protein>
    <submittedName>
        <fullName evidence="3">DUF2384 domain-containing protein</fullName>
    </submittedName>
</protein>
<feature type="domain" description="Antitoxin Xre/MbcA/ParS-like toxin-binding" evidence="1">
    <location>
        <begin position="80"/>
        <end position="133"/>
    </location>
</feature>
<proteinExistence type="predicted"/>
<keyword evidence="4" id="KW-1185">Reference proteome</keyword>
<organism evidence="3 4">
    <name type="scientific">Marinobacter halodurans</name>
    <dbReference type="NCBI Taxonomy" id="2528979"/>
    <lineage>
        <taxon>Bacteria</taxon>
        <taxon>Pseudomonadati</taxon>
        <taxon>Pseudomonadota</taxon>
        <taxon>Gammaproteobacteria</taxon>
        <taxon>Pseudomonadales</taxon>
        <taxon>Marinobacteraceae</taxon>
        <taxon>Marinobacter</taxon>
    </lineage>
</organism>
<name>A0ABY1ZFT4_9GAMM</name>
<evidence type="ECO:0000259" key="1">
    <source>
        <dbReference type="Pfam" id="PF09722"/>
    </source>
</evidence>
<feature type="domain" description="Antitoxin Xre-like helix-turn-helix" evidence="2">
    <location>
        <begin position="17"/>
        <end position="76"/>
    </location>
</feature>
<evidence type="ECO:0000313" key="3">
    <source>
        <dbReference type="EMBL" id="TBW49506.1"/>
    </source>
</evidence>